<name>A0A1Y2GYW2_9FUNG</name>
<dbReference type="EMBL" id="MCFF01000008">
    <property type="protein sequence ID" value="ORZ24776.1"/>
    <property type="molecule type" value="Genomic_DNA"/>
</dbReference>
<evidence type="ECO:0000256" key="3">
    <source>
        <dbReference type="SAM" id="SignalP"/>
    </source>
</evidence>
<gene>
    <name evidence="4" type="ORF">BCR41DRAFT_233498</name>
</gene>
<comment type="caution">
    <text evidence="4">The sequence shown here is derived from an EMBL/GenBank/DDBJ whole genome shotgun (WGS) entry which is preliminary data.</text>
</comment>
<protein>
    <submittedName>
        <fullName evidence="4">Uncharacterized protein</fullName>
    </submittedName>
</protein>
<organism evidence="4 5">
    <name type="scientific">Lobosporangium transversale</name>
    <dbReference type="NCBI Taxonomy" id="64571"/>
    <lineage>
        <taxon>Eukaryota</taxon>
        <taxon>Fungi</taxon>
        <taxon>Fungi incertae sedis</taxon>
        <taxon>Mucoromycota</taxon>
        <taxon>Mortierellomycotina</taxon>
        <taxon>Mortierellomycetes</taxon>
        <taxon>Mortierellales</taxon>
        <taxon>Mortierellaceae</taxon>
        <taxon>Lobosporangium</taxon>
    </lineage>
</organism>
<proteinExistence type="predicted"/>
<dbReference type="RefSeq" id="XP_021883757.1">
    <property type="nucleotide sequence ID" value="XM_022020084.1"/>
</dbReference>
<dbReference type="InParanoid" id="A0A1Y2GYW2"/>
<keyword evidence="2" id="KW-0812">Transmembrane</keyword>
<feature type="transmembrane region" description="Helical" evidence="2">
    <location>
        <begin position="29"/>
        <end position="47"/>
    </location>
</feature>
<dbReference type="Proteomes" id="UP000193648">
    <property type="component" value="Unassembled WGS sequence"/>
</dbReference>
<keyword evidence="3" id="KW-0732">Signal</keyword>
<feature type="signal peptide" evidence="3">
    <location>
        <begin position="1"/>
        <end position="19"/>
    </location>
</feature>
<evidence type="ECO:0000256" key="2">
    <source>
        <dbReference type="SAM" id="Phobius"/>
    </source>
</evidence>
<keyword evidence="5" id="KW-1185">Reference proteome</keyword>
<feature type="compositionally biased region" description="Polar residues" evidence="1">
    <location>
        <begin position="119"/>
        <end position="128"/>
    </location>
</feature>
<feature type="chain" id="PRO_5012982883" evidence="3">
    <location>
        <begin position="20"/>
        <end position="128"/>
    </location>
</feature>
<reference evidence="4 5" key="1">
    <citation type="submission" date="2016-07" db="EMBL/GenBank/DDBJ databases">
        <title>Pervasive Adenine N6-methylation of Active Genes in Fungi.</title>
        <authorList>
            <consortium name="DOE Joint Genome Institute"/>
            <person name="Mondo S.J."/>
            <person name="Dannebaum R.O."/>
            <person name="Kuo R.C."/>
            <person name="Labutti K."/>
            <person name="Haridas S."/>
            <person name="Kuo A."/>
            <person name="Salamov A."/>
            <person name="Ahrendt S.R."/>
            <person name="Lipzen A."/>
            <person name="Sullivan W."/>
            <person name="Andreopoulos W.B."/>
            <person name="Clum A."/>
            <person name="Lindquist E."/>
            <person name="Daum C."/>
            <person name="Ramamoorthy G.K."/>
            <person name="Gryganskyi A."/>
            <person name="Culley D."/>
            <person name="Magnuson J.K."/>
            <person name="James T.Y."/>
            <person name="O'Malley M.A."/>
            <person name="Stajich J.E."/>
            <person name="Spatafora J.W."/>
            <person name="Visel A."/>
            <person name="Grigoriev I.V."/>
        </authorList>
    </citation>
    <scope>NUCLEOTIDE SEQUENCE [LARGE SCALE GENOMIC DNA]</scope>
    <source>
        <strain evidence="4 5">NRRL 3116</strain>
    </source>
</reference>
<sequence length="128" mass="14620">MFIMFIMFIVFMFISHIHIHPSNTQNVPILFMFGFISICPFVCPFLYHPIPPSPSFFLVHFLSSSSSFPALSLSPLSFKKSCLICSARTAPREIKESFLKKKGEKVKEKGKKTKVKRGVSNNECKQQL</sequence>
<evidence type="ECO:0000313" key="4">
    <source>
        <dbReference type="EMBL" id="ORZ24776.1"/>
    </source>
</evidence>
<dbReference type="AlphaFoldDB" id="A0A1Y2GYW2"/>
<keyword evidence="2" id="KW-1133">Transmembrane helix</keyword>
<keyword evidence="2" id="KW-0472">Membrane</keyword>
<feature type="region of interest" description="Disordered" evidence="1">
    <location>
        <begin position="109"/>
        <end position="128"/>
    </location>
</feature>
<dbReference type="GeneID" id="33561928"/>
<evidence type="ECO:0000256" key="1">
    <source>
        <dbReference type="SAM" id="MobiDB-lite"/>
    </source>
</evidence>
<accession>A0A1Y2GYW2</accession>
<evidence type="ECO:0000313" key="5">
    <source>
        <dbReference type="Proteomes" id="UP000193648"/>
    </source>
</evidence>